<dbReference type="Pfam" id="PF17132">
    <property type="entry name" value="Glyco_hydro_106"/>
    <property type="match status" value="1"/>
</dbReference>
<evidence type="ECO:0000256" key="2">
    <source>
        <dbReference type="ARBA" id="ARBA00022801"/>
    </source>
</evidence>
<dbReference type="PANTHER" id="PTHR43817:SF1">
    <property type="entry name" value="HYDROLASE, FAMILY 43, PUTATIVE (AFU_ORTHOLOGUE AFUA_3G01660)-RELATED"/>
    <property type="match status" value="1"/>
</dbReference>
<protein>
    <submittedName>
        <fullName evidence="4">Glycoside hydrolase family 2</fullName>
    </submittedName>
</protein>
<evidence type="ECO:0000256" key="1">
    <source>
        <dbReference type="ARBA" id="ARBA00022729"/>
    </source>
</evidence>
<dbReference type="Pfam" id="PF22666">
    <property type="entry name" value="Glyco_hydro_2_N2"/>
    <property type="match status" value="1"/>
</dbReference>
<keyword evidence="5" id="KW-1185">Reference proteome</keyword>
<name>A0ABM6WDK3_9BACT</name>
<dbReference type="InterPro" id="IPR008979">
    <property type="entry name" value="Galactose-bd-like_sf"/>
</dbReference>
<dbReference type="RefSeq" id="WP_119078275.1">
    <property type="nucleotide sequence ID" value="NZ_CP029600.1"/>
</dbReference>
<dbReference type="Gene3D" id="2.60.120.260">
    <property type="entry name" value="Galactose-binding domain-like"/>
    <property type="match status" value="1"/>
</dbReference>
<dbReference type="GO" id="GO:0016787">
    <property type="term" value="F:hydrolase activity"/>
    <property type="evidence" value="ECO:0007669"/>
    <property type="project" value="UniProtKB-KW"/>
</dbReference>
<accession>A0ABM6WDK3</accession>
<evidence type="ECO:0000313" key="4">
    <source>
        <dbReference type="EMBL" id="AWO02070.1"/>
    </source>
</evidence>
<keyword evidence="1" id="KW-0732">Signal</keyword>
<dbReference type="Proteomes" id="UP000246099">
    <property type="component" value="Chromosome"/>
</dbReference>
<dbReference type="SUPFAM" id="SSF49785">
    <property type="entry name" value="Galactose-binding domain-like"/>
    <property type="match status" value="1"/>
</dbReference>
<dbReference type="InterPro" id="IPR054593">
    <property type="entry name" value="Beta-mannosidase-like_N2"/>
</dbReference>
<proteinExistence type="predicted"/>
<dbReference type="NCBIfam" id="NF045579">
    <property type="entry name" value="rhamnoside_JR"/>
    <property type="match status" value="1"/>
</dbReference>
<evidence type="ECO:0000313" key="5">
    <source>
        <dbReference type="Proteomes" id="UP000246099"/>
    </source>
</evidence>
<keyword evidence="2 4" id="KW-0378">Hydrolase</keyword>
<dbReference type="EMBL" id="CP029600">
    <property type="protein sequence ID" value="AWO02070.1"/>
    <property type="molecule type" value="Genomic_DNA"/>
</dbReference>
<reference evidence="4 5" key="1">
    <citation type="submission" date="2018-05" db="EMBL/GenBank/DDBJ databases">
        <title>Chitinophaga sp. nov., isolated from rhizosphere soil of Alhagi.</title>
        <authorList>
            <person name="Liu Y."/>
        </authorList>
    </citation>
    <scope>NUCLEOTIDE SEQUENCE [LARGE SCALE GENOMIC DNA]</scope>
    <source>
        <strain evidence="4 5">T22</strain>
    </source>
</reference>
<organism evidence="4 5">
    <name type="scientific">Chitinophaga alhagiae</name>
    <dbReference type="NCBI Taxonomy" id="2203219"/>
    <lineage>
        <taxon>Bacteria</taxon>
        <taxon>Pseudomonadati</taxon>
        <taxon>Bacteroidota</taxon>
        <taxon>Chitinophagia</taxon>
        <taxon>Chitinophagales</taxon>
        <taxon>Chitinophagaceae</taxon>
        <taxon>Chitinophaga</taxon>
    </lineage>
</organism>
<evidence type="ECO:0000259" key="3">
    <source>
        <dbReference type="Pfam" id="PF22666"/>
    </source>
</evidence>
<sequence length="1019" mass="113769">MKWIFCTALAAICLGHKPANITGNAPVADTSLEAGFLRPPDEAKPRVFWWWLEGYQTKEGILADLSAMKAAGIKGAIIFDAGSSSYNKMERTQSGPVYLGPEWQTLFHYATRVADSLDLELSLNIGSGWNDGGPWVTPQLASKKLVWTDTLVQGGRHINMQLPMPGKLLMDEKSGRPYYEPVTVLAVQLNPGSNNIRPLENMDIKAVHSIYSIPFTPNGLGYNWDLFMKEEASVPGEAHAFLRNVTDISSRVDAQGNLNWQAPAGQFVIMRFGYTGTGIKVSTHSPGGGGLAIDYMNRAAMDLQYNKVVTPLVHPRKSNSLKYLHDDSWELGASNWTNDFVQAFQQLNGYDIKKYLPVLTGRIIESRSASNRFLYDFRRTIADLIHDRHYKRFAELAARDGMGIHSESGGPHPAPIDALKNLGLNAIPMGEFWIRAKTHRVEPHRRIFVKQSASAAHIYGKRFVQAEGPTSIGPHWEEDFAFMKPTLDRVYCEGLNRLVIHTYTHSPKSAGMPGNEYFAGTHFNPNVTWWNQAPAFLEWNSRISYMLSRGLFVGDVVYYYGDNVPNQVPLKYVRQGLGEGYDDDVCNTEVILTRMQVKNGKIVLPDGMSYEVLVLPEWKEVNVDVLAKLEQLVRAGATIIGPKPVSAAGLKKGAAADARVRQLAELVWGKVDGTAVQERAYGKGKVVYGKTVRQVLHEKGIAPDFTYNSRKGDAYIDYIHRSTKDAEIYYIVNRNERPEYIHGAFRAAGKAPELWDPITGSITPQPVYATVKGRVEMPLFLEPFGSMFVVFRKAATGGQFSSLAHNGAGLFPDLPQDTFATAPFTVLPGGKIAFAEGGKYTLQQQGGASRTLEVAAPQTTIVNGPWAVSFDKQWGGPEQVQFDQLVSWTERPEPGIKYYSGTAVYRKTFTVTAEQRKNKQVWLDLGEMYNVAEVTVNGRHTGVWWQPPFRANVSAWVKDGENSLEVKVVNLWPNRIIGDQYLPENERFTKTNVKKFDKDYPLRQSGLIGPVKLEWYEVK</sequence>
<feature type="domain" description="Beta-mannosidase-like galactose-binding" evidence="3">
    <location>
        <begin position="903"/>
        <end position="971"/>
    </location>
</feature>
<dbReference type="PANTHER" id="PTHR43817">
    <property type="entry name" value="GLYCOSYL HYDROLASE"/>
    <property type="match status" value="1"/>
</dbReference>
<gene>
    <name evidence="4" type="ORF">DLD77_10365</name>
</gene>